<name>A0ACC0CZE3_9PEZI</name>
<dbReference type="EMBL" id="MU394323">
    <property type="protein sequence ID" value="KAI6085656.1"/>
    <property type="molecule type" value="Genomic_DNA"/>
</dbReference>
<sequence length="318" mass="34158">MAATILITGATGLIGFRILLAAIAAGHNVRYTTRSEEKAKMVSSNTAVQKLAPGNRLSPIIIPDFGADGAFDSALQGVTHIIHAGSPVPFPTYDPATNVQRVIITSSIVSNLGLAPPPTTVTASTRAPLPSPVSTTFGDVFEGYITGKMVELHDTDTFIKINNPHFTISHVIPGYVFGCNELALDSVMMQTQNSSNNFLMMGMTGNELPFPIHGGFVHIDDLADLHLRVLFLEPESNVTEDFGVAEKVDYGTIFDHVEKAFPKAVEAGFFKRGKVPTLPINYGSSDVEKLLGRKLKSFNSAVVEVAGQYLEKLGIEKA</sequence>
<evidence type="ECO:0000313" key="2">
    <source>
        <dbReference type="Proteomes" id="UP001497680"/>
    </source>
</evidence>
<reference evidence="1 2" key="1">
    <citation type="journal article" date="2022" name="New Phytol.">
        <title>Ecological generalism drives hyperdiversity of secondary metabolite gene clusters in xylarialean endophytes.</title>
        <authorList>
            <person name="Franco M.E.E."/>
            <person name="Wisecaver J.H."/>
            <person name="Arnold A.E."/>
            <person name="Ju Y.M."/>
            <person name="Slot J.C."/>
            <person name="Ahrendt S."/>
            <person name="Moore L.P."/>
            <person name="Eastman K.E."/>
            <person name="Scott K."/>
            <person name="Konkel Z."/>
            <person name="Mondo S.J."/>
            <person name="Kuo A."/>
            <person name="Hayes R.D."/>
            <person name="Haridas S."/>
            <person name="Andreopoulos B."/>
            <person name="Riley R."/>
            <person name="LaButti K."/>
            <person name="Pangilinan J."/>
            <person name="Lipzen A."/>
            <person name="Amirebrahimi M."/>
            <person name="Yan J."/>
            <person name="Adam C."/>
            <person name="Keymanesh K."/>
            <person name="Ng V."/>
            <person name="Louie K."/>
            <person name="Northen T."/>
            <person name="Drula E."/>
            <person name="Henrissat B."/>
            <person name="Hsieh H.M."/>
            <person name="Youens-Clark K."/>
            <person name="Lutzoni F."/>
            <person name="Miadlikowska J."/>
            <person name="Eastwood D.C."/>
            <person name="Hamelin R.C."/>
            <person name="Grigoriev I.V."/>
            <person name="U'Ren J.M."/>
        </authorList>
    </citation>
    <scope>NUCLEOTIDE SEQUENCE [LARGE SCALE GENOMIC DNA]</scope>
    <source>
        <strain evidence="1 2">ER1909</strain>
    </source>
</reference>
<gene>
    <name evidence="1" type="ORF">F4821DRAFT_260792</name>
</gene>
<proteinExistence type="predicted"/>
<evidence type="ECO:0000313" key="1">
    <source>
        <dbReference type="EMBL" id="KAI6085656.1"/>
    </source>
</evidence>
<keyword evidence="2" id="KW-1185">Reference proteome</keyword>
<protein>
    <submittedName>
        <fullName evidence="1">NAD(P)-binding protein</fullName>
    </submittedName>
</protein>
<organism evidence="1 2">
    <name type="scientific">Hypoxylon rubiginosum</name>
    <dbReference type="NCBI Taxonomy" id="110542"/>
    <lineage>
        <taxon>Eukaryota</taxon>
        <taxon>Fungi</taxon>
        <taxon>Dikarya</taxon>
        <taxon>Ascomycota</taxon>
        <taxon>Pezizomycotina</taxon>
        <taxon>Sordariomycetes</taxon>
        <taxon>Xylariomycetidae</taxon>
        <taxon>Xylariales</taxon>
        <taxon>Hypoxylaceae</taxon>
        <taxon>Hypoxylon</taxon>
    </lineage>
</organism>
<dbReference type="Proteomes" id="UP001497680">
    <property type="component" value="Unassembled WGS sequence"/>
</dbReference>
<accession>A0ACC0CZE3</accession>
<comment type="caution">
    <text evidence="1">The sequence shown here is derived from an EMBL/GenBank/DDBJ whole genome shotgun (WGS) entry which is preliminary data.</text>
</comment>